<reference evidence="1 2" key="1">
    <citation type="submission" date="2021-03" db="EMBL/GenBank/DDBJ databases">
        <title>Genomic Encyclopedia of Type Strains, Phase IV (KMG-IV): sequencing the most valuable type-strain genomes for metagenomic binning, comparative biology and taxonomic classification.</title>
        <authorList>
            <person name="Goeker M."/>
        </authorList>
    </citation>
    <scope>NUCLEOTIDE SEQUENCE [LARGE SCALE GENOMIC DNA]</scope>
    <source>
        <strain evidence="1 2">DSM 101872</strain>
    </source>
</reference>
<dbReference type="InterPro" id="IPR056096">
    <property type="entry name" value="DUF7679"/>
</dbReference>
<keyword evidence="2" id="KW-1185">Reference proteome</keyword>
<dbReference type="Pfam" id="PF24727">
    <property type="entry name" value="DUF7679"/>
    <property type="match status" value="1"/>
</dbReference>
<evidence type="ECO:0008006" key="3">
    <source>
        <dbReference type="Google" id="ProtNLM"/>
    </source>
</evidence>
<dbReference type="RefSeq" id="WP_209686925.1">
    <property type="nucleotide sequence ID" value="NZ_JAGGLU010000006.1"/>
</dbReference>
<evidence type="ECO:0000313" key="2">
    <source>
        <dbReference type="Proteomes" id="UP001519292"/>
    </source>
</evidence>
<dbReference type="Proteomes" id="UP001519292">
    <property type="component" value="Unassembled WGS sequence"/>
</dbReference>
<comment type="caution">
    <text evidence="1">The sequence shown here is derived from an EMBL/GenBank/DDBJ whole genome shotgun (WGS) entry which is preliminary data.</text>
</comment>
<dbReference type="EMBL" id="JAGGLU010000006">
    <property type="protein sequence ID" value="MBP2058186.1"/>
    <property type="molecule type" value="Genomic_DNA"/>
</dbReference>
<gene>
    <name evidence="1" type="ORF">J2Z60_001363</name>
</gene>
<accession>A0ABS4MFS3</accession>
<protein>
    <recommendedName>
        <fullName evidence="3">HNH endonuclease</fullName>
    </recommendedName>
</protein>
<sequence length="146" mass="17906">MSAHRHGQYIWVLIELPNGKREWYCLSKVLKRALLWEKNVRHNRFWRNTLNGKYLTVARSPYIHNYALLTVGRVVKVRITHKRVSDWHWTRNQFITAKHLDDLEDAYNYLKHDYSWLNRIRIKHALKKWQKISHRRKKILRAKRAA</sequence>
<name>A0ABS4MFS3_9LACO</name>
<organism evidence="1 2">
    <name type="scientific">Lactobacillus colini</name>
    <dbReference type="NCBI Taxonomy" id="1819254"/>
    <lineage>
        <taxon>Bacteria</taxon>
        <taxon>Bacillati</taxon>
        <taxon>Bacillota</taxon>
        <taxon>Bacilli</taxon>
        <taxon>Lactobacillales</taxon>
        <taxon>Lactobacillaceae</taxon>
        <taxon>Lactobacillus</taxon>
    </lineage>
</organism>
<proteinExistence type="predicted"/>
<evidence type="ECO:0000313" key="1">
    <source>
        <dbReference type="EMBL" id="MBP2058186.1"/>
    </source>
</evidence>